<gene>
    <name evidence="2" type="ORF">CROQUDRAFT_90150</name>
</gene>
<feature type="region of interest" description="Disordered" evidence="1">
    <location>
        <begin position="1"/>
        <end position="92"/>
    </location>
</feature>
<feature type="compositionally biased region" description="Polar residues" evidence="1">
    <location>
        <begin position="45"/>
        <end position="72"/>
    </location>
</feature>
<proteinExistence type="predicted"/>
<evidence type="ECO:0000256" key="1">
    <source>
        <dbReference type="SAM" id="MobiDB-lite"/>
    </source>
</evidence>
<dbReference type="AlphaFoldDB" id="A0A9P6NQU2"/>
<protein>
    <submittedName>
        <fullName evidence="2">Uncharacterized protein</fullName>
    </submittedName>
</protein>
<evidence type="ECO:0000313" key="2">
    <source>
        <dbReference type="EMBL" id="KAG0148637.1"/>
    </source>
</evidence>
<keyword evidence="3" id="KW-1185">Reference proteome</keyword>
<feature type="compositionally biased region" description="Polar residues" evidence="1">
    <location>
        <begin position="18"/>
        <end position="30"/>
    </location>
</feature>
<name>A0A9P6NQU2_9BASI</name>
<accession>A0A9P6NQU2</accession>
<evidence type="ECO:0000313" key="3">
    <source>
        <dbReference type="Proteomes" id="UP000886653"/>
    </source>
</evidence>
<organism evidence="2 3">
    <name type="scientific">Cronartium quercuum f. sp. fusiforme G11</name>
    <dbReference type="NCBI Taxonomy" id="708437"/>
    <lineage>
        <taxon>Eukaryota</taxon>
        <taxon>Fungi</taxon>
        <taxon>Dikarya</taxon>
        <taxon>Basidiomycota</taxon>
        <taxon>Pucciniomycotina</taxon>
        <taxon>Pucciniomycetes</taxon>
        <taxon>Pucciniales</taxon>
        <taxon>Coleosporiaceae</taxon>
        <taxon>Cronartium</taxon>
    </lineage>
</organism>
<comment type="caution">
    <text evidence="2">The sequence shown here is derived from an EMBL/GenBank/DDBJ whole genome shotgun (WGS) entry which is preliminary data.</text>
</comment>
<dbReference type="Proteomes" id="UP000886653">
    <property type="component" value="Unassembled WGS sequence"/>
</dbReference>
<dbReference type="EMBL" id="MU167235">
    <property type="protein sequence ID" value="KAG0148637.1"/>
    <property type="molecule type" value="Genomic_DNA"/>
</dbReference>
<sequence>MVSNSNAAPSNSKKQPIEKTTQPYSGSRCPSQSSTKKKATVKSAINTPPKTPFNQRARSATPSTPGSGSKKNPLQMIMKDQPAGFERTKHAE</sequence>
<reference evidence="2" key="1">
    <citation type="submission" date="2013-11" db="EMBL/GenBank/DDBJ databases">
        <title>Genome sequence of the fusiform rust pathogen reveals effectors for host alternation and coevolution with pine.</title>
        <authorList>
            <consortium name="DOE Joint Genome Institute"/>
            <person name="Smith K."/>
            <person name="Pendleton A."/>
            <person name="Kubisiak T."/>
            <person name="Anderson C."/>
            <person name="Salamov A."/>
            <person name="Aerts A."/>
            <person name="Riley R."/>
            <person name="Clum A."/>
            <person name="Lindquist E."/>
            <person name="Ence D."/>
            <person name="Campbell M."/>
            <person name="Kronenberg Z."/>
            <person name="Feau N."/>
            <person name="Dhillon B."/>
            <person name="Hamelin R."/>
            <person name="Burleigh J."/>
            <person name="Smith J."/>
            <person name="Yandell M."/>
            <person name="Nelson C."/>
            <person name="Grigoriev I."/>
            <person name="Davis J."/>
        </authorList>
    </citation>
    <scope>NUCLEOTIDE SEQUENCE</scope>
    <source>
        <strain evidence="2">G11</strain>
    </source>
</reference>
<feature type="compositionally biased region" description="Low complexity" evidence="1">
    <location>
        <begin position="1"/>
        <end position="12"/>
    </location>
</feature>